<dbReference type="EMBL" id="FPIY01000001">
    <property type="protein sequence ID" value="SFW23934.1"/>
    <property type="molecule type" value="Genomic_DNA"/>
</dbReference>
<dbReference type="Gene3D" id="3.40.50.620">
    <property type="entry name" value="HUPs"/>
    <property type="match status" value="2"/>
</dbReference>
<gene>
    <name evidence="3" type="ORF">SAMN05660313_00700</name>
</gene>
<dbReference type="InterPro" id="IPR006015">
    <property type="entry name" value="Universal_stress_UspA"/>
</dbReference>
<evidence type="ECO:0000256" key="1">
    <source>
        <dbReference type="ARBA" id="ARBA00008791"/>
    </source>
</evidence>
<evidence type="ECO:0000313" key="4">
    <source>
        <dbReference type="Proteomes" id="UP000183257"/>
    </source>
</evidence>
<dbReference type="AlphaFoldDB" id="A0A1K1MPQ8"/>
<dbReference type="PANTHER" id="PTHR46268:SF6">
    <property type="entry name" value="UNIVERSAL STRESS PROTEIN UP12"/>
    <property type="match status" value="1"/>
</dbReference>
<dbReference type="CDD" id="cd00293">
    <property type="entry name" value="USP-like"/>
    <property type="match status" value="1"/>
</dbReference>
<dbReference type="Pfam" id="PF00582">
    <property type="entry name" value="Usp"/>
    <property type="match status" value="2"/>
</dbReference>
<feature type="domain" description="UspA" evidence="2">
    <location>
        <begin position="155"/>
        <end position="276"/>
    </location>
</feature>
<sequence length="282" mass="32429">MKKIVIPTDFSETSMNAIMYAVHLFKHDISEITILHAYADEVYKNTTTLDREGFDEYKDAYQQKIEKALQKEVAEILEVSPNPKHTYKYTASFGSLVDEINQIVDKQNADLVVMGTKGKTNDRNITFGSNTLQVIKYVECPVLAVPAAYHREYPKNILFPTDYMLSYRRRELKLLSTLAKNYSATVNFLYVSDFKPSSHRQLDNKMFLDSSFKENRCTNLKTAGTDITASINTTIADQKIDMLVMVNRRHSYLENILYSSTIEDIGLQIKIPFLVLQNISRY</sequence>
<dbReference type="InterPro" id="IPR006016">
    <property type="entry name" value="UspA"/>
</dbReference>
<organism evidence="3 4">
    <name type="scientific">Cellulophaga fucicola</name>
    <dbReference type="NCBI Taxonomy" id="76595"/>
    <lineage>
        <taxon>Bacteria</taxon>
        <taxon>Pseudomonadati</taxon>
        <taxon>Bacteroidota</taxon>
        <taxon>Flavobacteriia</taxon>
        <taxon>Flavobacteriales</taxon>
        <taxon>Flavobacteriaceae</taxon>
        <taxon>Cellulophaga</taxon>
    </lineage>
</organism>
<dbReference type="RefSeq" id="WP_072302360.1">
    <property type="nucleotide sequence ID" value="NZ_FPIY01000001.1"/>
</dbReference>
<dbReference type="Proteomes" id="UP000183257">
    <property type="component" value="Unassembled WGS sequence"/>
</dbReference>
<protein>
    <submittedName>
        <fullName evidence="3">Nucleotide-binding universal stress protein, UspA family</fullName>
    </submittedName>
</protein>
<dbReference type="STRING" id="76595.SAMN05660313_00700"/>
<proteinExistence type="inferred from homology"/>
<comment type="similarity">
    <text evidence="1">Belongs to the universal stress protein A family.</text>
</comment>
<name>A0A1K1MPQ8_9FLAO</name>
<dbReference type="OrthoDB" id="9788959at2"/>
<dbReference type="InterPro" id="IPR014729">
    <property type="entry name" value="Rossmann-like_a/b/a_fold"/>
</dbReference>
<feature type="domain" description="UspA" evidence="2">
    <location>
        <begin position="1"/>
        <end position="146"/>
    </location>
</feature>
<dbReference type="PANTHER" id="PTHR46268">
    <property type="entry name" value="STRESS RESPONSE PROTEIN NHAX"/>
    <property type="match status" value="1"/>
</dbReference>
<evidence type="ECO:0000259" key="2">
    <source>
        <dbReference type="Pfam" id="PF00582"/>
    </source>
</evidence>
<keyword evidence="4" id="KW-1185">Reference proteome</keyword>
<evidence type="ECO:0000313" key="3">
    <source>
        <dbReference type="EMBL" id="SFW23934.1"/>
    </source>
</evidence>
<accession>A0A1K1MPQ8</accession>
<reference evidence="4" key="1">
    <citation type="submission" date="2016-11" db="EMBL/GenBank/DDBJ databases">
        <authorList>
            <person name="Varghese N."/>
            <person name="Submissions S."/>
        </authorList>
    </citation>
    <scope>NUCLEOTIDE SEQUENCE [LARGE SCALE GENOMIC DNA]</scope>
    <source>
        <strain evidence="4">DSM 24786</strain>
    </source>
</reference>
<dbReference type="PRINTS" id="PR01438">
    <property type="entry name" value="UNVRSLSTRESS"/>
</dbReference>
<dbReference type="SUPFAM" id="SSF52402">
    <property type="entry name" value="Adenine nucleotide alpha hydrolases-like"/>
    <property type="match status" value="2"/>
</dbReference>